<feature type="binding site" evidence="8">
    <location>
        <position position="203"/>
    </location>
    <ligand>
        <name>Zn(2+)</name>
        <dbReference type="ChEBI" id="CHEBI:29105"/>
        <label>1</label>
    </ligand>
</feature>
<dbReference type="GO" id="GO:0030198">
    <property type="term" value="P:extracellular matrix organization"/>
    <property type="evidence" value="ECO:0007669"/>
    <property type="project" value="TreeGrafter"/>
</dbReference>
<feature type="binding site" evidence="8">
    <location>
        <position position="205"/>
    </location>
    <ligand>
        <name>Zn(2+)</name>
        <dbReference type="ChEBI" id="CHEBI:29105"/>
        <label>1</label>
    </ligand>
</feature>
<dbReference type="PANTHER" id="PTHR10201">
    <property type="entry name" value="MATRIX METALLOPROTEINASE"/>
    <property type="match status" value="1"/>
</dbReference>
<comment type="caution">
    <text evidence="11">The sequence shown here is derived from an EMBL/GenBank/DDBJ whole genome shotgun (WGS) entry which is preliminary data.</text>
</comment>
<keyword evidence="4" id="KW-0378">Hydrolase</keyword>
<evidence type="ECO:0000256" key="6">
    <source>
        <dbReference type="ARBA" id="ARBA00023049"/>
    </source>
</evidence>
<comment type="cofactor">
    <cofactor evidence="8">
        <name>Zn(2+)</name>
        <dbReference type="ChEBI" id="CHEBI:29105"/>
    </cofactor>
    <text evidence="8">Binds 2 Zn(2+) ions per subunit.</text>
</comment>
<comment type="cofactor">
    <cofactor evidence="8">
        <name>Ca(2+)</name>
        <dbReference type="ChEBI" id="CHEBI:29108"/>
    </cofactor>
    <text evidence="8">Can bind about 5 Ca(2+) ions per subunit.</text>
</comment>
<feature type="binding site" evidence="8">
    <location>
        <position position="256"/>
    </location>
    <ligand>
        <name>Zn(2+)</name>
        <dbReference type="ChEBI" id="CHEBI:29105"/>
        <label>2</label>
        <note>catalytic</note>
    </ligand>
</feature>
<dbReference type="PRINTS" id="PR00138">
    <property type="entry name" value="MATRIXIN"/>
</dbReference>
<feature type="binding site" evidence="8">
    <location>
        <position position="262"/>
    </location>
    <ligand>
        <name>Zn(2+)</name>
        <dbReference type="ChEBI" id="CHEBI:29105"/>
        <label>2</label>
        <note>catalytic</note>
    </ligand>
</feature>
<dbReference type="GO" id="GO:0030574">
    <property type="term" value="P:collagen catabolic process"/>
    <property type="evidence" value="ECO:0007669"/>
    <property type="project" value="TreeGrafter"/>
</dbReference>
<dbReference type="EMBL" id="JACGWO010000009">
    <property type="protein sequence ID" value="KAK4419597.1"/>
    <property type="molecule type" value="Genomic_DNA"/>
</dbReference>
<feature type="binding site" evidence="8">
    <location>
        <position position="218"/>
    </location>
    <ligand>
        <name>Zn(2+)</name>
        <dbReference type="ChEBI" id="CHEBI:29105"/>
        <label>1</label>
    </ligand>
</feature>
<feature type="binding site" evidence="8">
    <location>
        <position position="270"/>
    </location>
    <ligand>
        <name>Zn(2+)</name>
        <dbReference type="ChEBI" id="CHEBI:29105"/>
        <label>2</label>
        <note>catalytic</note>
    </ligand>
</feature>
<keyword evidence="12" id="KW-1185">Reference proteome</keyword>
<dbReference type="InterPro" id="IPR006026">
    <property type="entry name" value="Peptidase_Metallo"/>
</dbReference>
<evidence type="ECO:0000256" key="2">
    <source>
        <dbReference type="ARBA" id="ARBA00022670"/>
    </source>
</evidence>
<dbReference type="Pfam" id="PF00413">
    <property type="entry name" value="Peptidase_M10"/>
    <property type="match status" value="1"/>
</dbReference>
<dbReference type="InterPro" id="IPR002477">
    <property type="entry name" value="Peptidoglycan-bd-like"/>
</dbReference>
<evidence type="ECO:0000256" key="1">
    <source>
        <dbReference type="ARBA" id="ARBA00009614"/>
    </source>
</evidence>
<dbReference type="SUPFAM" id="SSF55486">
    <property type="entry name" value="Metalloproteases ('zincins'), catalytic domain"/>
    <property type="match status" value="1"/>
</dbReference>
<keyword evidence="9" id="KW-0732">Signal</keyword>
<dbReference type="GO" id="GO:0008270">
    <property type="term" value="F:zinc ion binding"/>
    <property type="evidence" value="ECO:0007669"/>
    <property type="project" value="InterPro"/>
</dbReference>
<evidence type="ECO:0000256" key="9">
    <source>
        <dbReference type="SAM" id="SignalP"/>
    </source>
</evidence>
<feature type="binding site" evidence="8">
    <location>
        <position position="228"/>
    </location>
    <ligand>
        <name>Zn(2+)</name>
        <dbReference type="ChEBI" id="CHEBI:29105"/>
        <label>1</label>
    </ligand>
</feature>
<keyword evidence="5 8" id="KW-0862">Zinc</keyword>
<evidence type="ECO:0000313" key="12">
    <source>
        <dbReference type="Proteomes" id="UP001293254"/>
    </source>
</evidence>
<protein>
    <submittedName>
        <fullName evidence="11">Metalloendoproteinase 5-MMP</fullName>
    </submittedName>
</protein>
<evidence type="ECO:0000313" key="11">
    <source>
        <dbReference type="EMBL" id="KAK4419597.1"/>
    </source>
</evidence>
<dbReference type="InterPro" id="IPR001818">
    <property type="entry name" value="Pept_M10_metallopeptidase"/>
</dbReference>
<evidence type="ECO:0000256" key="5">
    <source>
        <dbReference type="ARBA" id="ARBA00022833"/>
    </source>
</evidence>
<evidence type="ECO:0000256" key="4">
    <source>
        <dbReference type="ARBA" id="ARBA00022801"/>
    </source>
</evidence>
<feature type="binding site" evidence="8">
    <location>
        <position position="211"/>
    </location>
    <ligand>
        <name>Ca(2+)</name>
        <dbReference type="ChEBI" id="CHEBI:29108"/>
        <label>3</label>
    </ligand>
</feature>
<dbReference type="SUPFAM" id="SSF47090">
    <property type="entry name" value="PGBD-like"/>
    <property type="match status" value="1"/>
</dbReference>
<dbReference type="GO" id="GO:0031012">
    <property type="term" value="C:extracellular matrix"/>
    <property type="evidence" value="ECO:0007669"/>
    <property type="project" value="InterPro"/>
</dbReference>
<comment type="similarity">
    <text evidence="1">Belongs to the peptidase M10A family. Matrix metalloproteinases (MMPs) subfamily.</text>
</comment>
<dbReference type="InterPro" id="IPR036365">
    <property type="entry name" value="PGBD-like_sf"/>
</dbReference>
<feature type="binding site" evidence="8">
    <location>
        <position position="230"/>
    </location>
    <ligand>
        <name>Ca(2+)</name>
        <dbReference type="ChEBI" id="CHEBI:29108"/>
        <label>3</label>
    </ligand>
</feature>
<keyword evidence="2" id="KW-0645">Protease</keyword>
<feature type="chain" id="PRO_5042092448" evidence="9">
    <location>
        <begin position="25"/>
        <end position="296"/>
    </location>
</feature>
<feature type="binding site" evidence="8">
    <location>
        <position position="233"/>
    </location>
    <ligand>
        <name>Ca(2+)</name>
        <dbReference type="ChEBI" id="CHEBI:29108"/>
        <label>1</label>
    </ligand>
</feature>
<dbReference type="InterPro" id="IPR024079">
    <property type="entry name" value="MetalloPept_cat_dom_sf"/>
</dbReference>
<feature type="binding site" evidence="8">
    <location>
        <position position="252"/>
    </location>
    <ligand>
        <name>Zn(2+)</name>
        <dbReference type="ChEBI" id="CHEBI:29105"/>
        <label>2</label>
        <note>catalytic</note>
    </ligand>
</feature>
<dbReference type="AlphaFoldDB" id="A0AAE2CEY4"/>
<evidence type="ECO:0000256" key="7">
    <source>
        <dbReference type="PIRSR" id="PIRSR621190-1"/>
    </source>
</evidence>
<evidence type="ECO:0000256" key="3">
    <source>
        <dbReference type="ARBA" id="ARBA00022723"/>
    </source>
</evidence>
<keyword evidence="6" id="KW-0482">Metalloprotease</keyword>
<reference evidence="11" key="1">
    <citation type="submission" date="2020-06" db="EMBL/GenBank/DDBJ databases">
        <authorList>
            <person name="Li T."/>
            <person name="Hu X."/>
            <person name="Zhang T."/>
            <person name="Song X."/>
            <person name="Zhang H."/>
            <person name="Dai N."/>
            <person name="Sheng W."/>
            <person name="Hou X."/>
            <person name="Wei L."/>
        </authorList>
    </citation>
    <scope>NUCLEOTIDE SEQUENCE</scope>
    <source>
        <strain evidence="11">3651</strain>
        <tissue evidence="11">Leaf</tissue>
    </source>
</reference>
<reference evidence="11" key="2">
    <citation type="journal article" date="2024" name="Plant">
        <title>Genomic evolution and insights into agronomic trait innovations of Sesamum species.</title>
        <authorList>
            <person name="Miao H."/>
            <person name="Wang L."/>
            <person name="Qu L."/>
            <person name="Liu H."/>
            <person name="Sun Y."/>
            <person name="Le M."/>
            <person name="Wang Q."/>
            <person name="Wei S."/>
            <person name="Zheng Y."/>
            <person name="Lin W."/>
            <person name="Duan Y."/>
            <person name="Cao H."/>
            <person name="Xiong S."/>
            <person name="Wang X."/>
            <person name="Wei L."/>
            <person name="Li C."/>
            <person name="Ma Q."/>
            <person name="Ju M."/>
            <person name="Zhao R."/>
            <person name="Li G."/>
            <person name="Mu C."/>
            <person name="Tian Q."/>
            <person name="Mei H."/>
            <person name="Zhang T."/>
            <person name="Gao T."/>
            <person name="Zhang H."/>
        </authorList>
    </citation>
    <scope>NUCLEOTIDE SEQUENCE</scope>
    <source>
        <strain evidence="11">3651</strain>
    </source>
</reference>
<gene>
    <name evidence="11" type="ORF">Salat_2372600</name>
</gene>
<dbReference type="Pfam" id="PF01471">
    <property type="entry name" value="PG_binding_1"/>
    <property type="match status" value="1"/>
</dbReference>
<name>A0AAE2CEY4_9LAMI</name>
<dbReference type="CDD" id="cd04278">
    <property type="entry name" value="ZnMc_MMP"/>
    <property type="match status" value="1"/>
</dbReference>
<feature type="binding site" description="in inhibited form" evidence="8">
    <location>
        <position position="108"/>
    </location>
    <ligand>
        <name>Zn(2+)</name>
        <dbReference type="ChEBI" id="CHEBI:29105"/>
        <label>2</label>
        <note>catalytic</note>
    </ligand>
</feature>
<organism evidence="11 12">
    <name type="scientific">Sesamum alatum</name>
    <dbReference type="NCBI Taxonomy" id="300844"/>
    <lineage>
        <taxon>Eukaryota</taxon>
        <taxon>Viridiplantae</taxon>
        <taxon>Streptophyta</taxon>
        <taxon>Embryophyta</taxon>
        <taxon>Tracheophyta</taxon>
        <taxon>Spermatophyta</taxon>
        <taxon>Magnoliopsida</taxon>
        <taxon>eudicotyledons</taxon>
        <taxon>Gunneridae</taxon>
        <taxon>Pentapetalae</taxon>
        <taxon>asterids</taxon>
        <taxon>lamiids</taxon>
        <taxon>Lamiales</taxon>
        <taxon>Pedaliaceae</taxon>
        <taxon>Sesamum</taxon>
    </lineage>
</organism>
<keyword evidence="8" id="KW-0106">Calcium</keyword>
<proteinExistence type="inferred from homology"/>
<dbReference type="InterPro" id="IPR033739">
    <property type="entry name" value="M10A_MMP"/>
</dbReference>
<dbReference type="Gene3D" id="3.40.390.10">
    <property type="entry name" value="Collagenase (Catalytic Domain)"/>
    <property type="match status" value="1"/>
</dbReference>
<dbReference type="GO" id="GO:0004222">
    <property type="term" value="F:metalloendopeptidase activity"/>
    <property type="evidence" value="ECO:0007669"/>
    <property type="project" value="InterPro"/>
</dbReference>
<dbReference type="InterPro" id="IPR021190">
    <property type="entry name" value="Pept_M10A"/>
</dbReference>
<accession>A0AAE2CEY4</accession>
<dbReference type="GO" id="GO:0006508">
    <property type="term" value="P:proteolysis"/>
    <property type="evidence" value="ECO:0007669"/>
    <property type="project" value="UniProtKB-KW"/>
</dbReference>
<feature type="signal peptide" evidence="9">
    <location>
        <begin position="1"/>
        <end position="24"/>
    </location>
</feature>
<dbReference type="Proteomes" id="UP001293254">
    <property type="component" value="Unassembled WGS sequence"/>
</dbReference>
<feature type="binding site" evidence="8">
    <location>
        <position position="210"/>
    </location>
    <ligand>
        <name>Ca(2+)</name>
        <dbReference type="ChEBI" id="CHEBI:29108"/>
        <label>3</label>
    </ligand>
</feature>
<sequence>MAPNLSSCIILIFFTLSCFTICHSSELSSETPLDFLRNLIGNHKGNQAKGLSKLKNYLANLGYTNPTNDDFFDDALELAIKNYQKFYNIKISGILDPKTVMLMLQPRCGVADFPTNPNVTGLRPFNRRIADHLASSYYTFSGQSWPANKRNLTFSFPVGTRTDAYAPVEHALMKWASVSPFNFTCNDNYNFSDVKISFQKRDHGDGYPFDGPYGILAHAFWPTDGRLHFDAEENWMAYAGKGGFDLQTVALHELGHILGLGHSQDPNALMFAYIGLGERKDLCPDDIQGIQSLYPS</sequence>
<dbReference type="SMART" id="SM00235">
    <property type="entry name" value="ZnMc"/>
    <property type="match status" value="1"/>
</dbReference>
<evidence type="ECO:0000259" key="10">
    <source>
        <dbReference type="SMART" id="SM00235"/>
    </source>
</evidence>
<dbReference type="PANTHER" id="PTHR10201:SF323">
    <property type="entry name" value="MATRIX METALLOPROTEINASE-21"/>
    <property type="match status" value="1"/>
</dbReference>
<feature type="binding site" evidence="8">
    <location>
        <position position="233"/>
    </location>
    <ligand>
        <name>Ca(2+)</name>
        <dbReference type="ChEBI" id="CHEBI:29108"/>
        <label>3</label>
    </ligand>
</feature>
<evidence type="ECO:0000256" key="8">
    <source>
        <dbReference type="PIRSR" id="PIRSR621190-2"/>
    </source>
</evidence>
<feature type="domain" description="Peptidase metallopeptidase" evidence="10">
    <location>
        <begin position="141"/>
        <end position="296"/>
    </location>
</feature>
<feature type="binding site" evidence="8">
    <location>
        <position position="193"/>
    </location>
    <ligand>
        <name>Ca(2+)</name>
        <dbReference type="ChEBI" id="CHEBI:29108"/>
        <label>2</label>
    </ligand>
</feature>
<keyword evidence="3 8" id="KW-0479">Metal-binding</keyword>
<feature type="active site" evidence="7">
    <location>
        <position position="253"/>
    </location>
</feature>